<dbReference type="GO" id="GO:0015288">
    <property type="term" value="F:porin activity"/>
    <property type="evidence" value="ECO:0007669"/>
    <property type="project" value="UniProtKB-KW"/>
</dbReference>
<evidence type="ECO:0000256" key="7">
    <source>
        <dbReference type="ARBA" id="ARBA00023065"/>
    </source>
</evidence>
<keyword evidence="9" id="KW-0472">Membrane</keyword>
<keyword evidence="6 11" id="KW-0732">Signal</keyword>
<keyword evidence="10" id="KW-0998">Cell outer membrane</keyword>
<dbReference type="OrthoDB" id="6975458at2"/>
<evidence type="ECO:0000256" key="2">
    <source>
        <dbReference type="ARBA" id="ARBA00011233"/>
    </source>
</evidence>
<dbReference type="GO" id="GO:0046930">
    <property type="term" value="C:pore complex"/>
    <property type="evidence" value="ECO:0007669"/>
    <property type="project" value="UniProtKB-KW"/>
</dbReference>
<accession>A0A2R3QAL4</accession>
<feature type="signal peptide" evidence="11">
    <location>
        <begin position="1"/>
        <end position="19"/>
    </location>
</feature>
<evidence type="ECO:0000259" key="12">
    <source>
        <dbReference type="Pfam" id="PF13609"/>
    </source>
</evidence>
<keyword evidence="5" id="KW-0812">Transmembrane</keyword>
<feature type="chain" id="PRO_5015359825" evidence="11">
    <location>
        <begin position="20"/>
        <end position="360"/>
    </location>
</feature>
<organism evidence="13 14">
    <name type="scientific">Melaminivora suipulveris</name>
    <dbReference type="NCBI Taxonomy" id="2109913"/>
    <lineage>
        <taxon>Bacteria</taxon>
        <taxon>Pseudomonadati</taxon>
        <taxon>Pseudomonadota</taxon>
        <taxon>Betaproteobacteria</taxon>
        <taxon>Burkholderiales</taxon>
        <taxon>Comamonadaceae</taxon>
        <taxon>Melaminivora</taxon>
    </lineage>
</organism>
<dbReference type="KEGG" id="mela:C6568_04910"/>
<dbReference type="PANTHER" id="PTHR34501:SF9">
    <property type="entry name" value="MAJOR OUTER MEMBRANE PROTEIN P.IA"/>
    <property type="match status" value="1"/>
</dbReference>
<evidence type="ECO:0000313" key="14">
    <source>
        <dbReference type="Proteomes" id="UP000237925"/>
    </source>
</evidence>
<dbReference type="SUPFAM" id="SSF56935">
    <property type="entry name" value="Porins"/>
    <property type="match status" value="1"/>
</dbReference>
<dbReference type="InterPro" id="IPR023614">
    <property type="entry name" value="Porin_dom_sf"/>
</dbReference>
<reference evidence="13 14" key="1">
    <citation type="submission" date="2018-03" db="EMBL/GenBank/DDBJ databases">
        <title>Genome sequencing of Melaminivora sp.</title>
        <authorList>
            <person name="Kim S.-J."/>
            <person name="Heo J."/>
            <person name="Ahn J.-H."/>
            <person name="Kwon S.-W."/>
        </authorList>
    </citation>
    <scope>NUCLEOTIDE SEQUENCE [LARGE SCALE GENOMIC DNA]</scope>
    <source>
        <strain evidence="13 14">SC2-9</strain>
    </source>
</reference>
<keyword evidence="7" id="KW-0406">Ion transport</keyword>
<dbReference type="AlphaFoldDB" id="A0A2R3QAL4"/>
<protein>
    <submittedName>
        <fullName evidence="13">Porin</fullName>
    </submittedName>
</protein>
<evidence type="ECO:0000313" key="13">
    <source>
        <dbReference type="EMBL" id="AVO48677.1"/>
    </source>
</evidence>
<dbReference type="GO" id="GO:0006811">
    <property type="term" value="P:monoatomic ion transport"/>
    <property type="evidence" value="ECO:0007669"/>
    <property type="project" value="UniProtKB-KW"/>
</dbReference>
<evidence type="ECO:0000256" key="1">
    <source>
        <dbReference type="ARBA" id="ARBA00004571"/>
    </source>
</evidence>
<gene>
    <name evidence="13" type="ORF">C6568_04910</name>
</gene>
<dbReference type="EMBL" id="CP027667">
    <property type="protein sequence ID" value="AVO48677.1"/>
    <property type="molecule type" value="Genomic_DNA"/>
</dbReference>
<evidence type="ECO:0000256" key="3">
    <source>
        <dbReference type="ARBA" id="ARBA00022448"/>
    </source>
</evidence>
<dbReference type="RefSeq" id="WP_106683157.1">
    <property type="nucleotide sequence ID" value="NZ_CP027667.1"/>
</dbReference>
<dbReference type="PANTHER" id="PTHR34501">
    <property type="entry name" value="PROTEIN YDDL-RELATED"/>
    <property type="match status" value="1"/>
</dbReference>
<evidence type="ECO:0000256" key="8">
    <source>
        <dbReference type="ARBA" id="ARBA00023114"/>
    </source>
</evidence>
<proteinExistence type="predicted"/>
<dbReference type="InterPro" id="IPR050298">
    <property type="entry name" value="Gram-neg_bact_OMP"/>
</dbReference>
<keyword evidence="3" id="KW-0813">Transport</keyword>
<dbReference type="InterPro" id="IPR033900">
    <property type="entry name" value="Gram_neg_porin_domain"/>
</dbReference>
<dbReference type="Proteomes" id="UP000237925">
    <property type="component" value="Chromosome"/>
</dbReference>
<dbReference type="CDD" id="cd00342">
    <property type="entry name" value="gram_neg_porins"/>
    <property type="match status" value="1"/>
</dbReference>
<evidence type="ECO:0000256" key="9">
    <source>
        <dbReference type="ARBA" id="ARBA00023136"/>
    </source>
</evidence>
<comment type="subcellular location">
    <subcellularLocation>
        <location evidence="1">Cell outer membrane</location>
        <topology evidence="1">Multi-pass membrane protein</topology>
    </subcellularLocation>
</comment>
<sequence length="360" mass="37319">MKKSLIALAVLAASGTAMAQSSVTLFGIVDTNISHVNHANGAGDSLTGVGINGNATSRIGFRGVEDLGGGLKAGFWLEAGHNPDAGDGASGGAPAGSGLMFKRRSTVSLMGGFGEVRLGRDLVPSYTKVSSYDVFGQVGFGSFQGWKNWEGATTTDSDGYRQNNMLAYYTPNFGGFSAGLGYGFDEQVSGKNGRYMGGFAAFDNGPLSVTLALDRRDIAFPVVGVPFTGKKDMVTLGGAYDLSVVKLNAIVQQSRYKADGLSGSDKFNAYSFGVTAPVGAGQVRVQYALYDQKAISSKAHQLSLGYVHNLSKRTAVYGTLAHMRNKDASNLGLGGGGIGNGAPGMGENQTGLSLGVRHSF</sequence>
<dbReference type="Pfam" id="PF13609">
    <property type="entry name" value="Porin_4"/>
    <property type="match status" value="1"/>
</dbReference>
<feature type="domain" description="Porin" evidence="12">
    <location>
        <begin position="7"/>
        <end position="327"/>
    </location>
</feature>
<dbReference type="InterPro" id="IPR002299">
    <property type="entry name" value="Porin_Neis"/>
</dbReference>
<comment type="subunit">
    <text evidence="2">Homotrimer.</text>
</comment>
<evidence type="ECO:0000256" key="6">
    <source>
        <dbReference type="ARBA" id="ARBA00022729"/>
    </source>
</evidence>
<keyword evidence="14" id="KW-1185">Reference proteome</keyword>
<keyword evidence="8" id="KW-0626">Porin</keyword>
<keyword evidence="4" id="KW-1134">Transmembrane beta strand</keyword>
<evidence type="ECO:0000256" key="4">
    <source>
        <dbReference type="ARBA" id="ARBA00022452"/>
    </source>
</evidence>
<dbReference type="Gene3D" id="2.40.160.10">
    <property type="entry name" value="Porin"/>
    <property type="match status" value="1"/>
</dbReference>
<name>A0A2R3QAL4_9BURK</name>
<dbReference type="GO" id="GO:0009279">
    <property type="term" value="C:cell outer membrane"/>
    <property type="evidence" value="ECO:0007669"/>
    <property type="project" value="UniProtKB-SubCell"/>
</dbReference>
<evidence type="ECO:0000256" key="10">
    <source>
        <dbReference type="ARBA" id="ARBA00023237"/>
    </source>
</evidence>
<evidence type="ECO:0000256" key="11">
    <source>
        <dbReference type="SAM" id="SignalP"/>
    </source>
</evidence>
<evidence type="ECO:0000256" key="5">
    <source>
        <dbReference type="ARBA" id="ARBA00022692"/>
    </source>
</evidence>
<dbReference type="PRINTS" id="PR00184">
    <property type="entry name" value="NEISSPPORIN"/>
</dbReference>